<keyword evidence="2" id="KW-0472">Membrane</keyword>
<dbReference type="HOGENOM" id="CLU_018816_6_1_9"/>
<keyword evidence="6" id="KW-1185">Reference proteome</keyword>
<dbReference type="GO" id="GO:0005886">
    <property type="term" value="C:plasma membrane"/>
    <property type="evidence" value="ECO:0007669"/>
    <property type="project" value="TreeGrafter"/>
</dbReference>
<dbReference type="OrthoDB" id="250565at2"/>
<feature type="domain" description="YknX-like beta-barrel" evidence="4">
    <location>
        <begin position="267"/>
        <end position="350"/>
    </location>
</feature>
<evidence type="ECO:0000259" key="3">
    <source>
        <dbReference type="Pfam" id="PF25917"/>
    </source>
</evidence>
<dbReference type="Pfam" id="PF25917">
    <property type="entry name" value="BSH_RND"/>
    <property type="match status" value="1"/>
</dbReference>
<feature type="coiled-coil region" evidence="1">
    <location>
        <begin position="129"/>
        <end position="206"/>
    </location>
</feature>
<dbReference type="InterPro" id="IPR058625">
    <property type="entry name" value="MdtA-like_BSH"/>
</dbReference>
<sequence>MDELLKVQQKKKNILFLFIGLIALTTLIFGGYFYKNQVSLAKEQDSLTATGTLEATSVMASFKVPGRIDTLLVAEGDQVKKGAVLAALETKELQAKLSQAKGAHEAALAASRQAEEAVPLTSQQVETTIAQCNAKVEQATVKVRSAQQLYDRMVELHKAGAISDSQFDDATNNYDAAKQQLEEAKAALAQAEAARLKVEVSQAQHDAAVGQANQAQGAVDEASAYLENSKLKAPMNGFITQKYLEQGEMLNAGTPVFEITDLVNSYVKVFISEKKIGRVRLGQKVEIRVPAFPDKVFEGKVVFINNAGEFAVKKAVNEQYQHDIRSFEVKIDVPNQDLLLKVGMTANVKILEE</sequence>
<evidence type="ECO:0000313" key="6">
    <source>
        <dbReference type="Proteomes" id="UP000001556"/>
    </source>
</evidence>
<dbReference type="SUPFAM" id="SSF111369">
    <property type="entry name" value="HlyD-like secretion proteins"/>
    <property type="match status" value="2"/>
</dbReference>
<evidence type="ECO:0000256" key="1">
    <source>
        <dbReference type="SAM" id="Coils"/>
    </source>
</evidence>
<name>A4J909_DESRM</name>
<dbReference type="Gene3D" id="2.40.50.100">
    <property type="match status" value="1"/>
</dbReference>
<dbReference type="KEGG" id="drm:Dred_3060"/>
<dbReference type="AlphaFoldDB" id="A4J909"/>
<reference evidence="5 6" key="1">
    <citation type="submission" date="2007-03" db="EMBL/GenBank/DDBJ databases">
        <title>Complete sequence of Desulfotomaculum reducens MI-1.</title>
        <authorList>
            <consortium name="US DOE Joint Genome Institute"/>
            <person name="Copeland A."/>
            <person name="Lucas S."/>
            <person name="Lapidus A."/>
            <person name="Barry K."/>
            <person name="Detter J.C."/>
            <person name="Glavina del Rio T."/>
            <person name="Hammon N."/>
            <person name="Israni S."/>
            <person name="Dalin E."/>
            <person name="Tice H."/>
            <person name="Pitluck S."/>
            <person name="Sims D."/>
            <person name="Brettin T."/>
            <person name="Bruce D."/>
            <person name="Han C."/>
            <person name="Tapia R."/>
            <person name="Schmutz J."/>
            <person name="Larimer F."/>
            <person name="Land M."/>
            <person name="Hauser L."/>
            <person name="Kyrpides N."/>
            <person name="Kim E."/>
            <person name="Tebo B.M."/>
            <person name="Richardson P."/>
        </authorList>
    </citation>
    <scope>NUCLEOTIDE SEQUENCE [LARGE SCALE GENOMIC DNA]</scope>
    <source>
        <strain evidence="5 6">MI-1</strain>
    </source>
</reference>
<dbReference type="eggNOG" id="COG1566">
    <property type="taxonomic scope" value="Bacteria"/>
</dbReference>
<keyword evidence="1" id="KW-0175">Coiled coil</keyword>
<dbReference type="Gene3D" id="2.40.30.170">
    <property type="match status" value="1"/>
</dbReference>
<dbReference type="Proteomes" id="UP000001556">
    <property type="component" value="Chromosome"/>
</dbReference>
<evidence type="ECO:0000259" key="4">
    <source>
        <dbReference type="Pfam" id="PF25990"/>
    </source>
</evidence>
<dbReference type="InterPro" id="IPR058636">
    <property type="entry name" value="Beta-barrel_YknX"/>
</dbReference>
<dbReference type="Gene3D" id="1.10.287.470">
    <property type="entry name" value="Helix hairpin bin"/>
    <property type="match status" value="1"/>
</dbReference>
<feature type="transmembrane region" description="Helical" evidence="2">
    <location>
        <begin position="14"/>
        <end position="34"/>
    </location>
</feature>
<accession>A4J909</accession>
<protein>
    <submittedName>
        <fullName evidence="5">Secretion protein HlyD family protein</fullName>
    </submittedName>
</protein>
<gene>
    <name evidence="5" type="ordered locus">Dred_3060</name>
</gene>
<feature type="domain" description="Multidrug resistance protein MdtA-like barrel-sandwich hybrid" evidence="3">
    <location>
        <begin position="63"/>
        <end position="260"/>
    </location>
</feature>
<proteinExistence type="predicted"/>
<evidence type="ECO:0000313" key="5">
    <source>
        <dbReference type="EMBL" id="ABO51562.1"/>
    </source>
</evidence>
<keyword evidence="2" id="KW-1133">Transmembrane helix</keyword>
<dbReference type="Pfam" id="PF25990">
    <property type="entry name" value="Beta-barrel_YknX"/>
    <property type="match status" value="1"/>
</dbReference>
<keyword evidence="2" id="KW-0812">Transmembrane</keyword>
<organism evidence="5 6">
    <name type="scientific">Desulforamulus reducens (strain ATCC BAA-1160 / DSM 100696 / MI-1)</name>
    <name type="common">Desulfotomaculum reducens</name>
    <dbReference type="NCBI Taxonomy" id="349161"/>
    <lineage>
        <taxon>Bacteria</taxon>
        <taxon>Bacillati</taxon>
        <taxon>Bacillota</taxon>
        <taxon>Clostridia</taxon>
        <taxon>Eubacteriales</taxon>
        <taxon>Peptococcaceae</taxon>
        <taxon>Desulforamulus</taxon>
    </lineage>
</organism>
<dbReference type="EMBL" id="CP000612">
    <property type="protein sequence ID" value="ABO51562.1"/>
    <property type="molecule type" value="Genomic_DNA"/>
</dbReference>
<dbReference type="PANTHER" id="PTHR30438:SF2">
    <property type="entry name" value="MEMBRANE PROTEIN"/>
    <property type="match status" value="1"/>
</dbReference>
<dbReference type="PANTHER" id="PTHR30438">
    <property type="entry name" value="36 KDA ANTIGEN-RELATED"/>
    <property type="match status" value="1"/>
</dbReference>
<dbReference type="RefSeq" id="WP_011879351.1">
    <property type="nucleotide sequence ID" value="NC_009253.1"/>
</dbReference>
<dbReference type="STRING" id="349161.Dred_3060"/>
<evidence type="ECO:0000256" key="2">
    <source>
        <dbReference type="SAM" id="Phobius"/>
    </source>
</evidence>